<dbReference type="EMBL" id="BLXT01003136">
    <property type="protein sequence ID" value="GFO00659.1"/>
    <property type="molecule type" value="Genomic_DNA"/>
</dbReference>
<dbReference type="AlphaFoldDB" id="A0AAV4A389"/>
<dbReference type="Proteomes" id="UP000735302">
    <property type="component" value="Unassembled WGS sequence"/>
</dbReference>
<organism evidence="1 2">
    <name type="scientific">Plakobranchus ocellatus</name>
    <dbReference type="NCBI Taxonomy" id="259542"/>
    <lineage>
        <taxon>Eukaryota</taxon>
        <taxon>Metazoa</taxon>
        <taxon>Spiralia</taxon>
        <taxon>Lophotrochozoa</taxon>
        <taxon>Mollusca</taxon>
        <taxon>Gastropoda</taxon>
        <taxon>Heterobranchia</taxon>
        <taxon>Euthyneura</taxon>
        <taxon>Panpulmonata</taxon>
        <taxon>Sacoglossa</taxon>
        <taxon>Placobranchoidea</taxon>
        <taxon>Plakobranchidae</taxon>
        <taxon>Plakobranchus</taxon>
    </lineage>
</organism>
<accession>A0AAV4A389</accession>
<comment type="caution">
    <text evidence="1">The sequence shown here is derived from an EMBL/GenBank/DDBJ whole genome shotgun (WGS) entry which is preliminary data.</text>
</comment>
<gene>
    <name evidence="1" type="ORF">PoB_002716400</name>
</gene>
<keyword evidence="2" id="KW-1185">Reference proteome</keyword>
<proteinExistence type="predicted"/>
<name>A0AAV4A389_9GAST</name>
<sequence length="114" mass="13107">MPESITLAEIASLPFFLIERRGEVNEAMTVDFNRCLLSFRSIRGDKLQFRHSLIILASLVLFDKARVTLHNLWQTLRPSLMAHVCYENVTVADIDTIRHQLPAEILVLAVWFTV</sequence>
<evidence type="ECO:0000313" key="1">
    <source>
        <dbReference type="EMBL" id="GFO00659.1"/>
    </source>
</evidence>
<protein>
    <submittedName>
        <fullName evidence="1">Uncharacterized protein</fullName>
    </submittedName>
</protein>
<evidence type="ECO:0000313" key="2">
    <source>
        <dbReference type="Proteomes" id="UP000735302"/>
    </source>
</evidence>
<reference evidence="1 2" key="1">
    <citation type="journal article" date="2021" name="Elife">
        <title>Chloroplast acquisition without the gene transfer in kleptoplastic sea slugs, Plakobranchus ocellatus.</title>
        <authorList>
            <person name="Maeda T."/>
            <person name="Takahashi S."/>
            <person name="Yoshida T."/>
            <person name="Shimamura S."/>
            <person name="Takaki Y."/>
            <person name="Nagai Y."/>
            <person name="Toyoda A."/>
            <person name="Suzuki Y."/>
            <person name="Arimoto A."/>
            <person name="Ishii H."/>
            <person name="Satoh N."/>
            <person name="Nishiyama T."/>
            <person name="Hasebe M."/>
            <person name="Maruyama T."/>
            <person name="Minagawa J."/>
            <person name="Obokata J."/>
            <person name="Shigenobu S."/>
        </authorList>
    </citation>
    <scope>NUCLEOTIDE SEQUENCE [LARGE SCALE GENOMIC DNA]</scope>
</reference>